<accession>A0A1M6ITT5</accession>
<reference evidence="1 2" key="1">
    <citation type="submission" date="2016-11" db="EMBL/GenBank/DDBJ databases">
        <authorList>
            <person name="Jaros S."/>
            <person name="Januszkiewicz K."/>
            <person name="Wedrychowicz H."/>
        </authorList>
    </citation>
    <scope>NUCLEOTIDE SEQUENCE [LARGE SCALE GENOMIC DNA]</scope>
    <source>
        <strain evidence="1 2">DSM 15480</strain>
    </source>
</reference>
<dbReference type="EMBL" id="FQZY01000007">
    <property type="protein sequence ID" value="SHJ37832.1"/>
    <property type="molecule type" value="Genomic_DNA"/>
</dbReference>
<evidence type="ECO:0000313" key="1">
    <source>
        <dbReference type="EMBL" id="SHJ37832.1"/>
    </source>
</evidence>
<proteinExistence type="predicted"/>
<dbReference type="Proteomes" id="UP000184301">
    <property type="component" value="Unassembled WGS sequence"/>
</dbReference>
<dbReference type="AlphaFoldDB" id="A0A1M6ITT5"/>
<dbReference type="STRING" id="1121950.SAMN02745243_00472"/>
<name>A0A1M6ITT5_9FIRM</name>
<keyword evidence="2" id="KW-1185">Reference proteome</keyword>
<dbReference type="OrthoDB" id="9805474at2"/>
<sequence>MDDTFLSDLTTADTLSSKQDILLDLLKQTYARITVVNIKEETFTALYDATGVMKEGEVLSYHQALDAFLVQNIMVEDRNPAQAALSLDALREFYHSGVESKRMEFRSLVKEFVYEWSEMILTTASAKQPDTIYILLKNINKEKLMSGIIDRFIYHDCDYFIYLDGNCSELH</sequence>
<organism evidence="1 2">
    <name type="scientific">Hespellia stercorisuis DSM 15480</name>
    <dbReference type="NCBI Taxonomy" id="1121950"/>
    <lineage>
        <taxon>Bacteria</taxon>
        <taxon>Bacillati</taxon>
        <taxon>Bacillota</taxon>
        <taxon>Clostridia</taxon>
        <taxon>Lachnospirales</taxon>
        <taxon>Lachnospiraceae</taxon>
        <taxon>Hespellia</taxon>
    </lineage>
</organism>
<protein>
    <submittedName>
        <fullName evidence="1">Uncharacterized protein</fullName>
    </submittedName>
</protein>
<gene>
    <name evidence="1" type="ORF">SAMN02745243_00472</name>
</gene>
<evidence type="ECO:0000313" key="2">
    <source>
        <dbReference type="Proteomes" id="UP000184301"/>
    </source>
</evidence>
<dbReference type="RefSeq" id="WP_073104453.1">
    <property type="nucleotide sequence ID" value="NZ_FQZY01000007.1"/>
</dbReference>